<evidence type="ECO:0000256" key="6">
    <source>
        <dbReference type="ARBA" id="ARBA00023163"/>
    </source>
</evidence>
<dbReference type="PROSITE" id="PS50199">
    <property type="entry name" value="ZF_RANBP2_2"/>
    <property type="match status" value="1"/>
</dbReference>
<feature type="compositionally biased region" description="Basic and acidic residues" evidence="9">
    <location>
        <begin position="66"/>
        <end position="76"/>
    </location>
</feature>
<keyword evidence="4" id="KW-0862">Zinc</keyword>
<protein>
    <submittedName>
        <fullName evidence="11">YY1-associated factor 2-like</fullName>
    </submittedName>
</protein>
<dbReference type="InterPro" id="IPR039958">
    <property type="entry name" value="RYBP/YAF2"/>
</dbReference>
<feature type="compositionally biased region" description="Polar residues" evidence="9">
    <location>
        <begin position="197"/>
        <end position="207"/>
    </location>
</feature>
<keyword evidence="2" id="KW-0479">Metal-binding</keyword>
<feature type="compositionally biased region" description="Low complexity" evidence="9">
    <location>
        <begin position="161"/>
        <end position="190"/>
    </location>
</feature>
<dbReference type="PANTHER" id="PTHR12920">
    <property type="entry name" value="RYBP AND YAF2-RELATED"/>
    <property type="match status" value="1"/>
</dbReference>
<keyword evidence="7" id="KW-0539">Nucleus</keyword>
<dbReference type="GO" id="GO:0003712">
    <property type="term" value="F:transcription coregulator activity"/>
    <property type="evidence" value="ECO:0007669"/>
    <property type="project" value="TreeGrafter"/>
</dbReference>
<evidence type="ECO:0000256" key="5">
    <source>
        <dbReference type="ARBA" id="ARBA00023015"/>
    </source>
</evidence>
<feature type="region of interest" description="Disordered" evidence="9">
    <location>
        <begin position="63"/>
        <end position="91"/>
    </location>
</feature>
<evidence type="ECO:0000313" key="12">
    <source>
        <dbReference type="EMBL" id="LAC20515.1"/>
    </source>
</evidence>
<reference evidence="12" key="1">
    <citation type="submission" date="2017-11" db="EMBL/GenBank/DDBJ databases">
        <title>The sensing device of the deep-sea amphipod.</title>
        <authorList>
            <person name="Kobayashi H."/>
            <person name="Nagahama T."/>
            <person name="Arai W."/>
            <person name="Sasagawa Y."/>
            <person name="Umeda M."/>
            <person name="Hayashi T."/>
            <person name="Nikaido I."/>
            <person name="Watanabe H."/>
            <person name="Oguri K."/>
            <person name="Kitazato H."/>
            <person name="Fujioka K."/>
            <person name="Kido Y."/>
            <person name="Takami H."/>
        </authorList>
    </citation>
    <scope>NUCLEOTIDE SEQUENCE</scope>
    <source>
        <tissue evidence="12">Whole body</tissue>
    </source>
</reference>
<accession>A0A2P2I365</accession>
<dbReference type="AlphaFoldDB" id="A0A2P2I365"/>
<dbReference type="Pfam" id="PF00641">
    <property type="entry name" value="Zn_ribbon_RanBP"/>
    <property type="match status" value="1"/>
</dbReference>
<dbReference type="SUPFAM" id="SSF90209">
    <property type="entry name" value="Ran binding protein zinc finger-like"/>
    <property type="match status" value="1"/>
</dbReference>
<evidence type="ECO:0000256" key="2">
    <source>
        <dbReference type="ARBA" id="ARBA00022723"/>
    </source>
</evidence>
<dbReference type="InterPro" id="IPR033774">
    <property type="entry name" value="YAF2_RYBP"/>
</dbReference>
<keyword evidence="6" id="KW-0804">Transcription</keyword>
<dbReference type="PANTHER" id="PTHR12920:SF4">
    <property type="entry name" value="GEO03726P1"/>
    <property type="match status" value="1"/>
</dbReference>
<evidence type="ECO:0000256" key="9">
    <source>
        <dbReference type="SAM" id="MobiDB-lite"/>
    </source>
</evidence>
<dbReference type="GO" id="GO:0003677">
    <property type="term" value="F:DNA binding"/>
    <property type="evidence" value="ECO:0007669"/>
    <property type="project" value="TreeGrafter"/>
</dbReference>
<dbReference type="SMART" id="SM00547">
    <property type="entry name" value="ZnF_RBZ"/>
    <property type="match status" value="1"/>
</dbReference>
<name>A0A2P2I365_9CRUS</name>
<sequence>MKRSNKEDIMWDCSVCTYRNSPEAFKCLMCDVRKGTSTRKPRLNAELVAAQVAQVIPPVKVKKERPHKDRKVDGTKHTFKGRPRLKNVDRSTAEHNAVTVNNVTVIITEFQLKQKANSNASGGAASSGHITAAATGSSNGVANEAMDTSTSSVGRSSAATASSLSNGVGSGSSGATAMSSKMASSSNVSESNKHSIKANNSMHVDKS</sequence>
<dbReference type="EMBL" id="IACT01001154">
    <property type="protein sequence ID" value="LAC20515.1"/>
    <property type="molecule type" value="mRNA"/>
</dbReference>
<evidence type="ECO:0000256" key="8">
    <source>
        <dbReference type="PROSITE-ProRule" id="PRU00322"/>
    </source>
</evidence>
<proteinExistence type="evidence at transcript level"/>
<dbReference type="GO" id="GO:0005634">
    <property type="term" value="C:nucleus"/>
    <property type="evidence" value="ECO:0007669"/>
    <property type="project" value="UniProtKB-SubCell"/>
</dbReference>
<evidence type="ECO:0000259" key="10">
    <source>
        <dbReference type="PROSITE" id="PS50199"/>
    </source>
</evidence>
<evidence type="ECO:0000256" key="7">
    <source>
        <dbReference type="ARBA" id="ARBA00023242"/>
    </source>
</evidence>
<keyword evidence="3 8" id="KW-0863">Zinc-finger</keyword>
<dbReference type="GO" id="GO:0008270">
    <property type="term" value="F:zinc ion binding"/>
    <property type="evidence" value="ECO:0007669"/>
    <property type="project" value="UniProtKB-KW"/>
</dbReference>
<feature type="domain" description="RanBP2-type" evidence="10">
    <location>
        <begin position="6"/>
        <end position="36"/>
    </location>
</feature>
<organism evidence="11">
    <name type="scientific">Hirondellea gigas</name>
    <dbReference type="NCBI Taxonomy" id="1518452"/>
    <lineage>
        <taxon>Eukaryota</taxon>
        <taxon>Metazoa</taxon>
        <taxon>Ecdysozoa</taxon>
        <taxon>Arthropoda</taxon>
        <taxon>Crustacea</taxon>
        <taxon>Multicrustacea</taxon>
        <taxon>Malacostraca</taxon>
        <taxon>Eumalacostraca</taxon>
        <taxon>Peracarida</taxon>
        <taxon>Amphipoda</taxon>
        <taxon>Amphilochidea</taxon>
        <taxon>Lysianassida</taxon>
        <taxon>Lysianassidira</taxon>
        <taxon>Lysianassoidea</taxon>
        <taxon>Lysianassidae</taxon>
        <taxon>Hirondellea</taxon>
    </lineage>
</organism>
<evidence type="ECO:0000313" key="11">
    <source>
        <dbReference type="EMBL" id="LAB68467.1"/>
    </source>
</evidence>
<evidence type="ECO:0000256" key="4">
    <source>
        <dbReference type="ARBA" id="ARBA00022833"/>
    </source>
</evidence>
<keyword evidence="5" id="KW-0805">Transcription regulation</keyword>
<evidence type="ECO:0000256" key="1">
    <source>
        <dbReference type="ARBA" id="ARBA00004123"/>
    </source>
</evidence>
<dbReference type="EMBL" id="IACF01002828">
    <property type="protein sequence ID" value="LAB68467.1"/>
    <property type="molecule type" value="mRNA"/>
</dbReference>
<dbReference type="InterPro" id="IPR036443">
    <property type="entry name" value="Znf_RanBP2_sf"/>
</dbReference>
<feature type="region of interest" description="Disordered" evidence="9">
    <location>
        <begin position="160"/>
        <end position="207"/>
    </location>
</feature>
<dbReference type="Pfam" id="PF17219">
    <property type="entry name" value="YAF2_RYBP"/>
    <property type="match status" value="1"/>
</dbReference>
<evidence type="ECO:0000256" key="3">
    <source>
        <dbReference type="ARBA" id="ARBA00022771"/>
    </source>
</evidence>
<dbReference type="PROSITE" id="PS01358">
    <property type="entry name" value="ZF_RANBP2_1"/>
    <property type="match status" value="1"/>
</dbReference>
<dbReference type="InterPro" id="IPR001876">
    <property type="entry name" value="Znf_RanBP2"/>
</dbReference>
<comment type="subcellular location">
    <subcellularLocation>
        <location evidence="1">Nucleus</location>
    </subcellularLocation>
</comment>
<reference evidence="11" key="2">
    <citation type="journal article" date="2018" name="Biosci. Biotechnol. Biochem.">
        <title>Polysaccharide hydrolase of the hadal zone amphipods Hirondellea gigas.</title>
        <authorList>
            <person name="Kobayashi H."/>
            <person name="Nagahama T."/>
            <person name="Arai W."/>
            <person name="Sasagawa Y."/>
            <person name="Umeda M."/>
            <person name="Hayashi T."/>
            <person name="Nikaido I."/>
            <person name="Watanabe H."/>
            <person name="Oguri K."/>
            <person name="Kitazato H."/>
            <person name="Fujioka K."/>
            <person name="Kido Y."/>
            <person name="Takami H."/>
        </authorList>
    </citation>
    <scope>NUCLEOTIDE SEQUENCE</scope>
    <source>
        <tissue evidence="11">Whole body</tissue>
    </source>
</reference>
<dbReference type="GO" id="GO:0045893">
    <property type="term" value="P:positive regulation of DNA-templated transcription"/>
    <property type="evidence" value="ECO:0007669"/>
    <property type="project" value="InterPro"/>
</dbReference>
<dbReference type="Gene3D" id="4.10.1060.10">
    <property type="entry name" value="Zinc finger, RanBP2-type"/>
    <property type="match status" value="1"/>
</dbReference>